<sequence>MNYMHSSEKIKGLRIHQGYTVEQLAEEANISTKFLYEIEAGRKGFSANVLYKISKALNVSCDYILNDSNQQTVPDFIIELVKKLDSKEQVAVEHILVEIIRLREE</sequence>
<name>A0A415LEZ9_9FIRM</name>
<dbReference type="InterPro" id="IPR010982">
    <property type="entry name" value="Lambda_DNA-bd_dom_sf"/>
</dbReference>
<dbReference type="InterPro" id="IPR050807">
    <property type="entry name" value="TransReg_Diox_bact_type"/>
</dbReference>
<dbReference type="SMART" id="SM00530">
    <property type="entry name" value="HTH_XRE"/>
    <property type="match status" value="1"/>
</dbReference>
<keyword evidence="1" id="KW-0238">DNA-binding</keyword>
<dbReference type="Gene3D" id="1.10.260.40">
    <property type="entry name" value="lambda repressor-like DNA-binding domains"/>
    <property type="match status" value="1"/>
</dbReference>
<feature type="domain" description="HTH cro/C1-type" evidence="2">
    <location>
        <begin position="10"/>
        <end position="64"/>
    </location>
</feature>
<dbReference type="CDD" id="cd00093">
    <property type="entry name" value="HTH_XRE"/>
    <property type="match status" value="1"/>
</dbReference>
<gene>
    <name evidence="3" type="ORF">DW018_02930</name>
</gene>
<dbReference type="GO" id="GO:0005829">
    <property type="term" value="C:cytosol"/>
    <property type="evidence" value="ECO:0007669"/>
    <property type="project" value="TreeGrafter"/>
</dbReference>
<proteinExistence type="predicted"/>
<evidence type="ECO:0000313" key="3">
    <source>
        <dbReference type="EMBL" id="RHL47091.1"/>
    </source>
</evidence>
<dbReference type="GeneID" id="66466187"/>
<dbReference type="GO" id="GO:0003677">
    <property type="term" value="F:DNA binding"/>
    <property type="evidence" value="ECO:0007669"/>
    <property type="project" value="UniProtKB-KW"/>
</dbReference>
<dbReference type="PANTHER" id="PTHR46797:SF1">
    <property type="entry name" value="METHYLPHOSPHONATE SYNTHASE"/>
    <property type="match status" value="1"/>
</dbReference>
<dbReference type="RefSeq" id="WP_118000874.1">
    <property type="nucleotide sequence ID" value="NZ_CABJDQ010000002.1"/>
</dbReference>
<comment type="caution">
    <text evidence="3">The sequence shown here is derived from an EMBL/GenBank/DDBJ whole genome shotgun (WGS) entry which is preliminary data.</text>
</comment>
<dbReference type="PANTHER" id="PTHR46797">
    <property type="entry name" value="HTH-TYPE TRANSCRIPTIONAL REGULATOR"/>
    <property type="match status" value="1"/>
</dbReference>
<accession>A0A415LEZ9</accession>
<dbReference type="GO" id="GO:0003700">
    <property type="term" value="F:DNA-binding transcription factor activity"/>
    <property type="evidence" value="ECO:0007669"/>
    <property type="project" value="TreeGrafter"/>
</dbReference>
<evidence type="ECO:0000259" key="2">
    <source>
        <dbReference type="PROSITE" id="PS50943"/>
    </source>
</evidence>
<dbReference type="Proteomes" id="UP000283314">
    <property type="component" value="Unassembled WGS sequence"/>
</dbReference>
<evidence type="ECO:0000313" key="4">
    <source>
        <dbReference type="Proteomes" id="UP000283314"/>
    </source>
</evidence>
<dbReference type="PROSITE" id="PS50943">
    <property type="entry name" value="HTH_CROC1"/>
    <property type="match status" value="1"/>
</dbReference>
<protein>
    <submittedName>
        <fullName evidence="3">XRE family transcriptional regulator</fullName>
    </submittedName>
</protein>
<evidence type="ECO:0000256" key="1">
    <source>
        <dbReference type="ARBA" id="ARBA00023125"/>
    </source>
</evidence>
<dbReference type="SUPFAM" id="SSF47413">
    <property type="entry name" value="lambda repressor-like DNA-binding domains"/>
    <property type="match status" value="1"/>
</dbReference>
<dbReference type="InterPro" id="IPR001387">
    <property type="entry name" value="Cro/C1-type_HTH"/>
</dbReference>
<dbReference type="EMBL" id="QROT01000002">
    <property type="protein sequence ID" value="RHL47091.1"/>
    <property type="molecule type" value="Genomic_DNA"/>
</dbReference>
<dbReference type="Pfam" id="PF01381">
    <property type="entry name" value="HTH_3"/>
    <property type="match status" value="1"/>
</dbReference>
<dbReference type="AlphaFoldDB" id="A0A415LEZ9"/>
<organism evidence="3 4">
    <name type="scientific">Eubacterium ventriosum</name>
    <dbReference type="NCBI Taxonomy" id="39496"/>
    <lineage>
        <taxon>Bacteria</taxon>
        <taxon>Bacillati</taxon>
        <taxon>Bacillota</taxon>
        <taxon>Clostridia</taxon>
        <taxon>Eubacteriales</taxon>
        <taxon>Eubacteriaceae</taxon>
        <taxon>Eubacterium</taxon>
    </lineage>
</organism>
<reference evidence="3 4" key="1">
    <citation type="submission" date="2018-08" db="EMBL/GenBank/DDBJ databases">
        <title>A genome reference for cultivated species of the human gut microbiota.</title>
        <authorList>
            <person name="Zou Y."/>
            <person name="Xue W."/>
            <person name="Luo G."/>
        </authorList>
    </citation>
    <scope>NUCLEOTIDE SEQUENCE [LARGE SCALE GENOMIC DNA]</scope>
    <source>
        <strain evidence="3 4">AF37-4</strain>
    </source>
</reference>